<evidence type="ECO:0000259" key="1">
    <source>
        <dbReference type="Pfam" id="PF08387"/>
    </source>
</evidence>
<name>A0A0D9WXM1_9ORYZ</name>
<reference evidence="2 3" key="1">
    <citation type="submission" date="2012-08" db="EMBL/GenBank/DDBJ databases">
        <title>Oryza genome evolution.</title>
        <authorList>
            <person name="Wing R.A."/>
        </authorList>
    </citation>
    <scope>NUCLEOTIDE SEQUENCE</scope>
</reference>
<dbReference type="Proteomes" id="UP000032180">
    <property type="component" value="Chromosome 7"/>
</dbReference>
<dbReference type="Gramene" id="LPERR07G08600.1">
    <property type="protein sequence ID" value="LPERR07G08600.1"/>
    <property type="gene ID" value="LPERR07G08600"/>
</dbReference>
<dbReference type="AlphaFoldDB" id="A0A0D9WXM1"/>
<dbReference type="Pfam" id="PF08387">
    <property type="entry name" value="FBD"/>
    <property type="match status" value="1"/>
</dbReference>
<evidence type="ECO:0000313" key="3">
    <source>
        <dbReference type="Proteomes" id="UP000032180"/>
    </source>
</evidence>
<proteinExistence type="predicted"/>
<dbReference type="HOGENOM" id="CLU_2088326_0_0_1"/>
<keyword evidence="3" id="KW-1185">Reference proteome</keyword>
<accession>A0A0D9WXM1</accession>
<dbReference type="EnsemblPlants" id="LPERR07G08600.1">
    <property type="protein sequence ID" value="LPERR07G08600.1"/>
    <property type="gene ID" value="LPERR07G08600"/>
</dbReference>
<reference evidence="3" key="2">
    <citation type="submission" date="2013-12" db="EMBL/GenBank/DDBJ databases">
        <authorList>
            <person name="Yu Y."/>
            <person name="Lee S."/>
            <person name="de Baynast K."/>
            <person name="Wissotski M."/>
            <person name="Liu L."/>
            <person name="Talag J."/>
            <person name="Goicoechea J."/>
            <person name="Angelova A."/>
            <person name="Jetty R."/>
            <person name="Kudrna D."/>
            <person name="Golser W."/>
            <person name="Rivera L."/>
            <person name="Zhang J."/>
            <person name="Wing R."/>
        </authorList>
    </citation>
    <scope>NUCLEOTIDE SEQUENCE</scope>
</reference>
<dbReference type="InterPro" id="IPR006566">
    <property type="entry name" value="FBD"/>
</dbReference>
<feature type="domain" description="FBD" evidence="1">
    <location>
        <begin position="20"/>
        <end position="62"/>
    </location>
</feature>
<dbReference type="STRING" id="77586.A0A0D9WXM1"/>
<evidence type="ECO:0000313" key="2">
    <source>
        <dbReference type="EnsemblPlants" id="LPERR07G08600.1"/>
    </source>
</evidence>
<organism evidence="2 3">
    <name type="scientific">Leersia perrieri</name>
    <dbReference type="NCBI Taxonomy" id="77586"/>
    <lineage>
        <taxon>Eukaryota</taxon>
        <taxon>Viridiplantae</taxon>
        <taxon>Streptophyta</taxon>
        <taxon>Embryophyta</taxon>
        <taxon>Tracheophyta</taxon>
        <taxon>Spermatophyta</taxon>
        <taxon>Magnoliopsida</taxon>
        <taxon>Liliopsida</taxon>
        <taxon>Poales</taxon>
        <taxon>Poaceae</taxon>
        <taxon>BOP clade</taxon>
        <taxon>Oryzoideae</taxon>
        <taxon>Oryzeae</taxon>
        <taxon>Oryzinae</taxon>
        <taxon>Leersia</taxon>
    </lineage>
</organism>
<protein>
    <recommendedName>
        <fullName evidence="1">FBD domain-containing protein</fullName>
    </recommendedName>
</protein>
<sequence>MSKLIAMDGTKKLWHRKYRNLIGCLDIHLKTVVLEYYWGIWSQVHFAQFFVLNARLLESMRFVTNKRYFSWTKGLQEVLTSILPLIDVAIRMHILSMSKICHLLILLNVDVEISFVL</sequence>
<reference evidence="2" key="3">
    <citation type="submission" date="2015-04" db="UniProtKB">
        <authorList>
            <consortium name="EnsemblPlants"/>
        </authorList>
    </citation>
    <scope>IDENTIFICATION</scope>
</reference>